<keyword evidence="3" id="KW-1185">Reference proteome</keyword>
<organism evidence="2 3">
    <name type="scientific">Aequorivita xiaoshiensis</name>
    <dbReference type="NCBI Taxonomy" id="2874476"/>
    <lineage>
        <taxon>Bacteria</taxon>
        <taxon>Pseudomonadati</taxon>
        <taxon>Bacteroidota</taxon>
        <taxon>Flavobacteriia</taxon>
        <taxon>Flavobacteriales</taxon>
        <taxon>Flavobacteriaceae</taxon>
        <taxon>Aequorivita</taxon>
    </lineage>
</organism>
<dbReference type="Proteomes" id="UP001139462">
    <property type="component" value="Unassembled WGS sequence"/>
</dbReference>
<keyword evidence="1" id="KW-0732">Signal</keyword>
<comment type="caution">
    <text evidence="2">The sequence shown here is derived from an EMBL/GenBank/DDBJ whole genome shotgun (WGS) entry which is preliminary data.</text>
</comment>
<dbReference type="EMBL" id="JAIRBB010000005">
    <property type="protein sequence ID" value="MCG2431101.1"/>
    <property type="molecule type" value="Genomic_DNA"/>
</dbReference>
<sequence>MKNSMKIICLLLLSLLVSCSSDNEETAPPQYTLDNIQGDWYRVGGNNPNNNGMLVNVVDNTGTIVNPANSNFDTGAIKWKSIVATQSDTYEHKELGSDDQYYDATMKLAADDTLRVSVSSSGSGNVQKWVRQLAEQNDCSPYQVGDYTAMKNGTWAQVNDEHNYPGLLSAVTDAGGGYYTVKLTNDSGVIPEMIIKSSDDPNGAITSGTAIGSQNETQRKSSFLVHPGVSYDVDAIYSSYINVDHPVNYTIEYSFTGRMDCYEPNDFIEEAKAIPKNESIEAYAITGYKLNYNDSGAPQTFDYYKVQVFETAKLQMELLQVPTSIKLNVNILNPDGVVLGVNYDVISGDINEDGGRFYTTTNQSLPPGIYIIKVEISGSRKTVINQYNNETIPDHWNTPYKFKVTTVQ</sequence>
<dbReference type="Gene3D" id="2.60.120.380">
    <property type="match status" value="1"/>
</dbReference>
<protein>
    <submittedName>
        <fullName evidence="2">Uncharacterized protein</fullName>
    </submittedName>
</protein>
<evidence type="ECO:0000313" key="3">
    <source>
        <dbReference type="Proteomes" id="UP001139462"/>
    </source>
</evidence>
<evidence type="ECO:0000313" key="2">
    <source>
        <dbReference type="EMBL" id="MCG2431101.1"/>
    </source>
</evidence>
<feature type="signal peptide" evidence="1">
    <location>
        <begin position="1"/>
        <end position="23"/>
    </location>
</feature>
<proteinExistence type="predicted"/>
<reference evidence="2" key="1">
    <citation type="submission" date="2021-09" db="EMBL/GenBank/DDBJ databases">
        <title>Genome of Aequorivita sp. strain F64183.</title>
        <authorList>
            <person name="Wang Y."/>
        </authorList>
    </citation>
    <scope>NUCLEOTIDE SEQUENCE</scope>
    <source>
        <strain evidence="2">F64183</strain>
    </source>
</reference>
<feature type="chain" id="PRO_5040731099" evidence="1">
    <location>
        <begin position="24"/>
        <end position="408"/>
    </location>
</feature>
<dbReference type="RefSeq" id="WP_237608250.1">
    <property type="nucleotide sequence ID" value="NZ_JAIRBB010000005.1"/>
</dbReference>
<accession>A0A9X1UCZ0</accession>
<name>A0A9X1UCZ0_9FLAO</name>
<evidence type="ECO:0000256" key="1">
    <source>
        <dbReference type="SAM" id="SignalP"/>
    </source>
</evidence>
<dbReference type="PROSITE" id="PS51257">
    <property type="entry name" value="PROKAR_LIPOPROTEIN"/>
    <property type="match status" value="1"/>
</dbReference>
<dbReference type="AlphaFoldDB" id="A0A9X1UCZ0"/>
<gene>
    <name evidence="2" type="ORF">K8344_08215</name>
</gene>